<accession>A0A813J2X3</accession>
<protein>
    <recommendedName>
        <fullName evidence="4">F5/8 type C domain-containing protein</fullName>
    </recommendedName>
</protein>
<organism evidence="2 3">
    <name type="scientific">Polarella glacialis</name>
    <name type="common">Dinoflagellate</name>
    <dbReference type="NCBI Taxonomy" id="89957"/>
    <lineage>
        <taxon>Eukaryota</taxon>
        <taxon>Sar</taxon>
        <taxon>Alveolata</taxon>
        <taxon>Dinophyceae</taxon>
        <taxon>Suessiales</taxon>
        <taxon>Suessiaceae</taxon>
        <taxon>Polarella</taxon>
    </lineage>
</organism>
<reference evidence="2" key="1">
    <citation type="submission" date="2021-02" db="EMBL/GenBank/DDBJ databases">
        <authorList>
            <person name="Dougan E. K."/>
            <person name="Rhodes N."/>
            <person name="Thang M."/>
            <person name="Chan C."/>
        </authorList>
    </citation>
    <scope>NUCLEOTIDE SEQUENCE</scope>
</reference>
<gene>
    <name evidence="2" type="ORF">PGLA2088_LOCUS17810</name>
</gene>
<dbReference type="SUPFAM" id="SSF49785">
    <property type="entry name" value="Galactose-binding domain-like"/>
    <property type="match status" value="1"/>
</dbReference>
<comment type="caution">
    <text evidence="2">The sequence shown here is derived from an EMBL/GenBank/DDBJ whole genome shotgun (WGS) entry which is preliminary data.</text>
</comment>
<feature type="compositionally biased region" description="Low complexity" evidence="1">
    <location>
        <begin position="1"/>
        <end position="18"/>
    </location>
</feature>
<dbReference type="Gene3D" id="2.60.120.260">
    <property type="entry name" value="Galactose-binding domain-like"/>
    <property type="match status" value="1"/>
</dbReference>
<feature type="region of interest" description="Disordered" evidence="1">
    <location>
        <begin position="1"/>
        <end position="22"/>
    </location>
</feature>
<dbReference type="EMBL" id="CAJNNW010024218">
    <property type="protein sequence ID" value="CAE8671848.1"/>
    <property type="molecule type" value="Genomic_DNA"/>
</dbReference>
<sequence>MLLVSGTAGAAPSSTARALGSALPVEQREAWQQAPQELEAAGEKEGQREGVAVLVDLGAPCRVAGMRVSGGSKPDGGFRTLKTYHSVDGLSWSLVRRETNAVHCSGGTTSDHAGWTEETRFVLIQMEDRCSGLHFGSVGLAEWQVLGSAVEDMEHRFEKSWPHCSNLGLCFSFVDLDLAKEQCLQAADCDGFSFSVGLAEGGRGSGCYKTACGGSNTSSLGRGSHGYWEKRRSAPLPWQLADPSVVRLRQTQ</sequence>
<dbReference type="InterPro" id="IPR008979">
    <property type="entry name" value="Galactose-bd-like_sf"/>
</dbReference>
<name>A0A813J2X3_POLGL</name>
<evidence type="ECO:0000313" key="3">
    <source>
        <dbReference type="Proteomes" id="UP000626109"/>
    </source>
</evidence>
<evidence type="ECO:0000256" key="1">
    <source>
        <dbReference type="SAM" id="MobiDB-lite"/>
    </source>
</evidence>
<evidence type="ECO:0008006" key="4">
    <source>
        <dbReference type="Google" id="ProtNLM"/>
    </source>
</evidence>
<evidence type="ECO:0000313" key="2">
    <source>
        <dbReference type="EMBL" id="CAE8671848.1"/>
    </source>
</evidence>
<proteinExistence type="predicted"/>
<dbReference type="Proteomes" id="UP000626109">
    <property type="component" value="Unassembled WGS sequence"/>
</dbReference>
<dbReference type="AlphaFoldDB" id="A0A813J2X3"/>